<keyword evidence="1" id="KW-0732">Signal</keyword>
<evidence type="ECO:0000313" key="2">
    <source>
        <dbReference type="EMBL" id="KAF6835052.1"/>
    </source>
</evidence>
<feature type="chain" id="PRO_5034726049" description="Secreted protein" evidence="1">
    <location>
        <begin position="22"/>
        <end position="190"/>
    </location>
</feature>
<comment type="caution">
    <text evidence="2">The sequence shown here is derived from an EMBL/GenBank/DDBJ whole genome shotgun (WGS) entry which is preliminary data.</text>
</comment>
<protein>
    <recommendedName>
        <fullName evidence="4">Secreted protein</fullName>
    </recommendedName>
</protein>
<reference evidence="2" key="1">
    <citation type="journal article" date="2020" name="Phytopathology">
        <title>Genome Sequence Resources of Colletotrichum truncatum, C. plurivorum, C. musicola, and C. sojae: Four Species Pathogenic to Soybean (Glycine max).</title>
        <authorList>
            <person name="Rogerio F."/>
            <person name="Boufleur T.R."/>
            <person name="Ciampi-Guillardi M."/>
            <person name="Sukno S.A."/>
            <person name="Thon M.R."/>
            <person name="Massola Junior N.S."/>
            <person name="Baroncelli R."/>
        </authorList>
    </citation>
    <scope>NUCLEOTIDE SEQUENCE</scope>
    <source>
        <strain evidence="2">LFN00145</strain>
    </source>
</reference>
<name>A0A8H6NIP3_9PEZI</name>
<dbReference type="AlphaFoldDB" id="A0A8H6NIP3"/>
<organism evidence="2 3">
    <name type="scientific">Colletotrichum plurivorum</name>
    <dbReference type="NCBI Taxonomy" id="2175906"/>
    <lineage>
        <taxon>Eukaryota</taxon>
        <taxon>Fungi</taxon>
        <taxon>Dikarya</taxon>
        <taxon>Ascomycota</taxon>
        <taxon>Pezizomycotina</taxon>
        <taxon>Sordariomycetes</taxon>
        <taxon>Hypocreomycetidae</taxon>
        <taxon>Glomerellales</taxon>
        <taxon>Glomerellaceae</taxon>
        <taxon>Colletotrichum</taxon>
        <taxon>Colletotrichum orchidearum species complex</taxon>
    </lineage>
</organism>
<gene>
    <name evidence="2" type="ORF">CPLU01_04530</name>
</gene>
<accession>A0A8H6NIP3</accession>
<proteinExistence type="predicted"/>
<feature type="signal peptide" evidence="1">
    <location>
        <begin position="1"/>
        <end position="21"/>
    </location>
</feature>
<dbReference type="EMBL" id="WIGO01000043">
    <property type="protein sequence ID" value="KAF6835052.1"/>
    <property type="molecule type" value="Genomic_DNA"/>
</dbReference>
<dbReference type="Proteomes" id="UP000654918">
    <property type="component" value="Unassembled WGS sequence"/>
</dbReference>
<evidence type="ECO:0008006" key="4">
    <source>
        <dbReference type="Google" id="ProtNLM"/>
    </source>
</evidence>
<evidence type="ECO:0000256" key="1">
    <source>
        <dbReference type="SAM" id="SignalP"/>
    </source>
</evidence>
<sequence length="190" mass="21129">MQLLTSPLIFALMAFPLTINAAALPGALAPEPLQAPEGEVAPTTWLPKPEGIDEAPHPDAVVNPAYASDAAGGALEKREKCTLRLRWTENWTEWGRRYRVHARAIPDGGVNWNSWRMAEDWALKCRSMPRTGGWDNYPAAWQDSVDPAQAYCDASFAHGSAGHGNYLWYHDQVINSWLRDYPGCVVDKQL</sequence>
<evidence type="ECO:0000313" key="3">
    <source>
        <dbReference type="Proteomes" id="UP000654918"/>
    </source>
</evidence>
<keyword evidence="3" id="KW-1185">Reference proteome</keyword>